<evidence type="ECO:0000256" key="10">
    <source>
        <dbReference type="SAM" id="MobiDB-lite"/>
    </source>
</evidence>
<name>A0AAN6ELK3_EXODE</name>
<evidence type="ECO:0000256" key="5">
    <source>
        <dbReference type="ARBA" id="ARBA00022692"/>
    </source>
</evidence>
<protein>
    <submittedName>
        <fullName evidence="12">GPI transamidase component</fullName>
    </submittedName>
</protein>
<comment type="pathway">
    <text evidence="2">Glycolipid biosynthesis; glycosylphosphatidylinositol-anchor biosynthesis.</text>
</comment>
<keyword evidence="5 11" id="KW-0812">Transmembrane</keyword>
<evidence type="ECO:0000313" key="12">
    <source>
        <dbReference type="EMBL" id="KAJ8987515.1"/>
    </source>
</evidence>
<evidence type="ECO:0000256" key="3">
    <source>
        <dbReference type="ARBA" id="ARBA00005316"/>
    </source>
</evidence>
<evidence type="ECO:0000313" key="13">
    <source>
        <dbReference type="Proteomes" id="UP001161757"/>
    </source>
</evidence>
<keyword evidence="8 11" id="KW-0472">Membrane</keyword>
<evidence type="ECO:0000256" key="11">
    <source>
        <dbReference type="SAM" id="Phobius"/>
    </source>
</evidence>
<sequence length="567" mass="62699">MEQSPAVAPVASRATTTKQPPPEKPEAASLRTRVVLSFWAVILLLGVPTWWQTTSIYRANLPLQDMLNWADGLNTPTAIPLHVWISAPHLSCTDAQRIVRDSQQALDDLNEYPTLHQRLHLVDMQPDNEKSRESKEQAETCGEDASNPGLGDPALKVFLEFTDGGFAFELDPVIAKAAVRLPNKPNSNIAKSLAENLHELFIEEQIAAALQTIYLASHTQNAQAFLRSQPYDLVTKIERRINRAYKSSPDFHLTFSLFTASGAPSGWEIQTALNDYVQPLIQALSNTSTFDVTTQVQLYSSYSPAIRSVTKEGQEGAFLEQNDLTAFVNAAEWPLAPSIGDGPTINFVLYVPAKNEIPLRIDGIEGTSWLIPQWGGIQILNPPLHPDPENGVMRLPPHLTKDVLRQPFETFSSQLLSLLGVPEADVSGKVLPLQLRLDAYKRFSTLTLYLKAASSLGSLARLAQRLSNIPIPKHVAELVDASISNLIAARQAFLESRWDTALAHAKIAYKDSEKAFFDKSMVGQVYFPDEHKVAVYLPLLGPIGVPLIVGLLREIKRFVARRRGTKS</sequence>
<dbReference type="Proteomes" id="UP001161757">
    <property type="component" value="Unassembled WGS sequence"/>
</dbReference>
<keyword evidence="4" id="KW-0337">GPI-anchor biosynthesis</keyword>
<dbReference type="PANTHER" id="PTHR21072">
    <property type="entry name" value="GPI TRANSAMIDASE COMPONENT PIG-S"/>
    <property type="match status" value="1"/>
</dbReference>
<reference evidence="12" key="1">
    <citation type="submission" date="2023-01" db="EMBL/GenBank/DDBJ databases">
        <title>Exophiala dermititidis isolated from Cystic Fibrosis Patient.</title>
        <authorList>
            <person name="Kurbessoian T."/>
            <person name="Crocker A."/>
            <person name="Murante D."/>
            <person name="Hogan D.A."/>
            <person name="Stajich J.E."/>
        </authorList>
    </citation>
    <scope>NUCLEOTIDE SEQUENCE</scope>
    <source>
        <strain evidence="12">Ex8</strain>
    </source>
</reference>
<dbReference type="GO" id="GO:0042765">
    <property type="term" value="C:GPI-anchor transamidase complex"/>
    <property type="evidence" value="ECO:0007669"/>
    <property type="project" value="InterPro"/>
</dbReference>
<evidence type="ECO:0000256" key="6">
    <source>
        <dbReference type="ARBA" id="ARBA00022824"/>
    </source>
</evidence>
<feature type="region of interest" description="Disordered" evidence="10">
    <location>
        <begin position="1"/>
        <end position="27"/>
    </location>
</feature>
<dbReference type="GO" id="GO:0006506">
    <property type="term" value="P:GPI anchor biosynthetic process"/>
    <property type="evidence" value="ECO:0007669"/>
    <property type="project" value="UniProtKB-KW"/>
</dbReference>
<organism evidence="12 13">
    <name type="scientific">Exophiala dermatitidis</name>
    <name type="common">Black yeast-like fungus</name>
    <name type="synonym">Wangiella dermatitidis</name>
    <dbReference type="NCBI Taxonomy" id="5970"/>
    <lineage>
        <taxon>Eukaryota</taxon>
        <taxon>Fungi</taxon>
        <taxon>Dikarya</taxon>
        <taxon>Ascomycota</taxon>
        <taxon>Pezizomycotina</taxon>
        <taxon>Eurotiomycetes</taxon>
        <taxon>Chaetothyriomycetidae</taxon>
        <taxon>Chaetothyriales</taxon>
        <taxon>Herpotrichiellaceae</taxon>
        <taxon>Exophiala</taxon>
    </lineage>
</organism>
<proteinExistence type="inferred from homology"/>
<evidence type="ECO:0000256" key="4">
    <source>
        <dbReference type="ARBA" id="ARBA00022502"/>
    </source>
</evidence>
<keyword evidence="7 11" id="KW-1133">Transmembrane helix</keyword>
<dbReference type="AlphaFoldDB" id="A0AAN6ELK3"/>
<evidence type="ECO:0000256" key="1">
    <source>
        <dbReference type="ARBA" id="ARBA00004477"/>
    </source>
</evidence>
<evidence type="ECO:0000256" key="9">
    <source>
        <dbReference type="ARBA" id="ARBA00023180"/>
    </source>
</evidence>
<dbReference type="GO" id="GO:0016255">
    <property type="term" value="P:attachment of GPI anchor to protein"/>
    <property type="evidence" value="ECO:0007669"/>
    <property type="project" value="InterPro"/>
</dbReference>
<comment type="caution">
    <text evidence="12">The sequence shown here is derived from an EMBL/GenBank/DDBJ whole genome shotgun (WGS) entry which is preliminary data.</text>
</comment>
<evidence type="ECO:0000256" key="7">
    <source>
        <dbReference type="ARBA" id="ARBA00022989"/>
    </source>
</evidence>
<accession>A0AAN6ELK3</accession>
<feature type="transmembrane region" description="Helical" evidence="11">
    <location>
        <begin position="34"/>
        <end position="51"/>
    </location>
</feature>
<feature type="transmembrane region" description="Helical" evidence="11">
    <location>
        <begin position="533"/>
        <end position="552"/>
    </location>
</feature>
<dbReference type="PANTHER" id="PTHR21072:SF13">
    <property type="entry name" value="GPI TRANSAMIDASE COMPONENT PIG-S"/>
    <property type="match status" value="1"/>
</dbReference>
<evidence type="ECO:0000256" key="2">
    <source>
        <dbReference type="ARBA" id="ARBA00004687"/>
    </source>
</evidence>
<keyword evidence="6" id="KW-0256">Endoplasmic reticulum</keyword>
<feature type="compositionally biased region" description="Basic and acidic residues" evidence="10">
    <location>
        <begin position="127"/>
        <end position="138"/>
    </location>
</feature>
<dbReference type="EMBL" id="JAJGCB010000024">
    <property type="protein sequence ID" value="KAJ8987515.1"/>
    <property type="molecule type" value="Genomic_DNA"/>
</dbReference>
<dbReference type="Pfam" id="PF10510">
    <property type="entry name" value="PIG-S"/>
    <property type="match status" value="1"/>
</dbReference>
<gene>
    <name evidence="12" type="primary">GPI17</name>
    <name evidence="12" type="ORF">HRR80_008416</name>
</gene>
<evidence type="ECO:0000256" key="8">
    <source>
        <dbReference type="ARBA" id="ARBA00023136"/>
    </source>
</evidence>
<comment type="subcellular location">
    <subcellularLocation>
        <location evidence="1">Endoplasmic reticulum membrane</location>
        <topology evidence="1">Multi-pass membrane protein</topology>
    </subcellularLocation>
</comment>
<keyword evidence="9" id="KW-0325">Glycoprotein</keyword>
<feature type="region of interest" description="Disordered" evidence="10">
    <location>
        <begin position="121"/>
        <end position="146"/>
    </location>
</feature>
<comment type="similarity">
    <text evidence="3">Belongs to the PIGS family.</text>
</comment>
<dbReference type="InterPro" id="IPR019540">
    <property type="entry name" value="PtdIno-glycan_biosynth_class_S"/>
</dbReference>